<protein>
    <submittedName>
        <fullName evidence="8">Chromate transporter</fullName>
    </submittedName>
</protein>
<dbReference type="PANTHER" id="PTHR43663">
    <property type="entry name" value="CHROMATE TRANSPORT PROTEIN-RELATED"/>
    <property type="match status" value="1"/>
</dbReference>
<accession>A0A9D9NQQ9</accession>
<comment type="caution">
    <text evidence="8">The sequence shown here is derived from an EMBL/GenBank/DDBJ whole genome shotgun (WGS) entry which is preliminary data.</text>
</comment>
<dbReference type="InterPro" id="IPR052518">
    <property type="entry name" value="CHR_Transporter"/>
</dbReference>
<evidence type="ECO:0000256" key="4">
    <source>
        <dbReference type="ARBA" id="ARBA00022692"/>
    </source>
</evidence>
<feature type="transmembrane region" description="Helical" evidence="7">
    <location>
        <begin position="7"/>
        <end position="28"/>
    </location>
</feature>
<dbReference type="Pfam" id="PF02417">
    <property type="entry name" value="Chromate_transp"/>
    <property type="match status" value="1"/>
</dbReference>
<dbReference type="Proteomes" id="UP000823772">
    <property type="component" value="Unassembled WGS sequence"/>
</dbReference>
<comment type="similarity">
    <text evidence="2">Belongs to the chromate ion transporter (CHR) (TC 2.A.51) family.</text>
</comment>
<keyword evidence="4 7" id="KW-0812">Transmembrane</keyword>
<dbReference type="GO" id="GO:0015109">
    <property type="term" value="F:chromate transmembrane transporter activity"/>
    <property type="evidence" value="ECO:0007669"/>
    <property type="project" value="InterPro"/>
</dbReference>
<feature type="transmembrane region" description="Helical" evidence="7">
    <location>
        <begin position="79"/>
        <end position="102"/>
    </location>
</feature>
<organism evidence="8 9">
    <name type="scientific">Candidatus Merdivivens faecigallinarum</name>
    <dbReference type="NCBI Taxonomy" id="2840871"/>
    <lineage>
        <taxon>Bacteria</taxon>
        <taxon>Pseudomonadati</taxon>
        <taxon>Bacteroidota</taxon>
        <taxon>Bacteroidia</taxon>
        <taxon>Bacteroidales</taxon>
        <taxon>Muribaculaceae</taxon>
        <taxon>Muribaculaceae incertae sedis</taxon>
        <taxon>Candidatus Merdivivens</taxon>
    </lineage>
</organism>
<dbReference type="AlphaFoldDB" id="A0A9D9NQQ9"/>
<comment type="subcellular location">
    <subcellularLocation>
        <location evidence="1">Cell membrane</location>
        <topology evidence="1">Multi-pass membrane protein</topology>
    </subcellularLocation>
</comment>
<evidence type="ECO:0000313" key="9">
    <source>
        <dbReference type="Proteomes" id="UP000823772"/>
    </source>
</evidence>
<evidence type="ECO:0000256" key="5">
    <source>
        <dbReference type="ARBA" id="ARBA00022989"/>
    </source>
</evidence>
<keyword evidence="3" id="KW-1003">Cell membrane</keyword>
<keyword evidence="6 7" id="KW-0472">Membrane</keyword>
<feature type="transmembrane region" description="Helical" evidence="7">
    <location>
        <begin position="122"/>
        <end position="141"/>
    </location>
</feature>
<evidence type="ECO:0000256" key="1">
    <source>
        <dbReference type="ARBA" id="ARBA00004651"/>
    </source>
</evidence>
<proteinExistence type="inferred from homology"/>
<evidence type="ECO:0000256" key="6">
    <source>
        <dbReference type="ARBA" id="ARBA00023136"/>
    </source>
</evidence>
<dbReference type="GO" id="GO:0005886">
    <property type="term" value="C:plasma membrane"/>
    <property type="evidence" value="ECO:0007669"/>
    <property type="project" value="UniProtKB-SubCell"/>
</dbReference>
<dbReference type="PANTHER" id="PTHR43663:SF1">
    <property type="entry name" value="CHROMATE TRANSPORTER"/>
    <property type="match status" value="1"/>
</dbReference>
<feature type="transmembrane region" description="Helical" evidence="7">
    <location>
        <begin position="147"/>
        <end position="180"/>
    </location>
</feature>
<dbReference type="InterPro" id="IPR003370">
    <property type="entry name" value="Chromate_transpt"/>
</dbReference>
<sequence length="182" mass="19784">MIFLELFYTFFIIGMFTIGGGYAMLSLIQAEVVTRHQWLTGQEFTDIVAISQMTPGPIGINSATYVGYTVIHDLGYSQFVSVLGSLTTTLALILPSFIIFFIIVKMISRFGDSPVFKGVMNVLKPAVAGLIGAAAVILVTPENFIDIWSWVIFAAAFALSWWGKANPIALIIAAGIAGYLIY</sequence>
<evidence type="ECO:0000313" key="8">
    <source>
        <dbReference type="EMBL" id="MBO8482296.1"/>
    </source>
</evidence>
<dbReference type="EMBL" id="JADILY010000151">
    <property type="protein sequence ID" value="MBO8482296.1"/>
    <property type="molecule type" value="Genomic_DNA"/>
</dbReference>
<evidence type="ECO:0000256" key="2">
    <source>
        <dbReference type="ARBA" id="ARBA00005262"/>
    </source>
</evidence>
<reference evidence="8" key="2">
    <citation type="journal article" date="2021" name="PeerJ">
        <title>Extensive microbial diversity within the chicken gut microbiome revealed by metagenomics and culture.</title>
        <authorList>
            <person name="Gilroy R."/>
            <person name="Ravi A."/>
            <person name="Getino M."/>
            <person name="Pursley I."/>
            <person name="Horton D.L."/>
            <person name="Alikhan N.F."/>
            <person name="Baker D."/>
            <person name="Gharbi K."/>
            <person name="Hall N."/>
            <person name="Watson M."/>
            <person name="Adriaenssens E.M."/>
            <person name="Foster-Nyarko E."/>
            <person name="Jarju S."/>
            <person name="Secka A."/>
            <person name="Antonio M."/>
            <person name="Oren A."/>
            <person name="Chaudhuri R.R."/>
            <person name="La Ragione R."/>
            <person name="Hildebrand F."/>
            <person name="Pallen M.J."/>
        </authorList>
    </citation>
    <scope>NUCLEOTIDE SEQUENCE</scope>
    <source>
        <strain evidence="8">B3-2255</strain>
    </source>
</reference>
<name>A0A9D9NQQ9_9BACT</name>
<gene>
    <name evidence="8" type="ORF">IAC87_07115</name>
</gene>
<evidence type="ECO:0000256" key="3">
    <source>
        <dbReference type="ARBA" id="ARBA00022475"/>
    </source>
</evidence>
<evidence type="ECO:0000256" key="7">
    <source>
        <dbReference type="SAM" id="Phobius"/>
    </source>
</evidence>
<reference evidence="8" key="1">
    <citation type="submission" date="2020-10" db="EMBL/GenBank/DDBJ databases">
        <authorList>
            <person name="Gilroy R."/>
        </authorList>
    </citation>
    <scope>NUCLEOTIDE SEQUENCE</scope>
    <source>
        <strain evidence="8">B3-2255</strain>
    </source>
</reference>
<keyword evidence="5 7" id="KW-1133">Transmembrane helix</keyword>